<feature type="compositionally biased region" description="Basic and acidic residues" evidence="2">
    <location>
        <begin position="80"/>
        <end position="89"/>
    </location>
</feature>
<dbReference type="GO" id="GO:0003723">
    <property type="term" value="F:RNA binding"/>
    <property type="evidence" value="ECO:0007669"/>
    <property type="project" value="UniProtKB-UniRule"/>
</dbReference>
<evidence type="ECO:0000313" key="3">
    <source>
        <dbReference type="EMBL" id="AQK67233.1"/>
    </source>
</evidence>
<dbReference type="SUPFAM" id="SSF54928">
    <property type="entry name" value="RNA-binding domain, RBD"/>
    <property type="match status" value="1"/>
</dbReference>
<feature type="compositionally biased region" description="Low complexity" evidence="2">
    <location>
        <begin position="55"/>
        <end position="76"/>
    </location>
</feature>
<dbReference type="SMART" id="SM00361">
    <property type="entry name" value="RRM_1"/>
    <property type="match status" value="1"/>
</dbReference>
<evidence type="ECO:0000256" key="2">
    <source>
        <dbReference type="SAM" id="MobiDB-lite"/>
    </source>
</evidence>
<organism evidence="3">
    <name type="scientific">Zea mays</name>
    <name type="common">Maize</name>
    <dbReference type="NCBI Taxonomy" id="4577"/>
    <lineage>
        <taxon>Eukaryota</taxon>
        <taxon>Viridiplantae</taxon>
        <taxon>Streptophyta</taxon>
        <taxon>Embryophyta</taxon>
        <taxon>Tracheophyta</taxon>
        <taxon>Spermatophyta</taxon>
        <taxon>Magnoliopsida</taxon>
        <taxon>Liliopsida</taxon>
        <taxon>Poales</taxon>
        <taxon>Poaceae</taxon>
        <taxon>PACMAD clade</taxon>
        <taxon>Panicoideae</taxon>
        <taxon>Andropogonodae</taxon>
        <taxon>Andropogoneae</taxon>
        <taxon>Tripsacinae</taxon>
        <taxon>Zea</taxon>
    </lineage>
</organism>
<evidence type="ECO:0000256" key="1">
    <source>
        <dbReference type="PROSITE-ProRule" id="PRU00176"/>
    </source>
</evidence>
<dbReference type="EMBL" id="CM000781">
    <property type="protein sequence ID" value="AQK67233.1"/>
    <property type="molecule type" value="Genomic_DNA"/>
</dbReference>
<dbReference type="ExpressionAtlas" id="A0A1D6GWH4">
    <property type="expression patterns" value="baseline and differential"/>
</dbReference>
<dbReference type="PROSITE" id="PS50102">
    <property type="entry name" value="RRM"/>
    <property type="match status" value="1"/>
</dbReference>
<accession>A0A1D6GWH4</accession>
<dbReference type="InterPro" id="IPR012677">
    <property type="entry name" value="Nucleotide-bd_a/b_plait_sf"/>
</dbReference>
<dbReference type="InterPro" id="IPR003954">
    <property type="entry name" value="RRM_euk-type"/>
</dbReference>
<dbReference type="InterPro" id="IPR050441">
    <property type="entry name" value="RBM"/>
</dbReference>
<dbReference type="CDD" id="cd00590">
    <property type="entry name" value="RRM_SF"/>
    <property type="match status" value="1"/>
</dbReference>
<dbReference type="SMART" id="SM00360">
    <property type="entry name" value="RRM"/>
    <property type="match status" value="1"/>
</dbReference>
<keyword evidence="1" id="KW-0694">RNA-binding</keyword>
<dbReference type="AlphaFoldDB" id="A0A1D6GWH4"/>
<sequence>MSSQADSPRRSLLSVDMGYPVKSLKTVHINKVCMSICRYSRSPSYSRGHPKGRSRSQSPARSQSRSPVPDPRSQARSRSRSQEREEDAVNRGNTLYVTGLSSRVTERDVKDYFSKHGRVVGCHVVLEPHTRVSRGFAFVSMDTVEEAERCIKYLNGSVMEGRNITVEKKILCKLCPAVKMLSSPIPALAHTARSVDSPKGYHAPQDSQQLNIANFQLNLSIHLQLPHQLINEHCRLVSQACVVPWRVFIDCKRNFHAVVAQGHQLLEAILAIGTSVGSVGGSIEAMVVGVMSITAMAAAGMATAGLRLPCTLPTGRVGIIIPPTRTAGTTLPTGTAGTTLLPTGTLGTTTKAGVAGATRRLLMVVVGQGGTDRFHRIGCQKGATVEAAGWVAADMTGNVEVFSPPVAAAAMAAYGSRSSGDMVRLLPVAVYLVYCLPAYVDLVKTSV</sequence>
<feature type="region of interest" description="Disordered" evidence="2">
    <location>
        <begin position="42"/>
        <end position="92"/>
    </location>
</feature>
<protein>
    <submittedName>
        <fullName evidence="3">RNA-binding (RRM/RBD/RNP motifs) family protein</fullName>
    </submittedName>
</protein>
<dbReference type="Gene3D" id="3.30.70.330">
    <property type="match status" value="1"/>
</dbReference>
<proteinExistence type="predicted"/>
<dbReference type="InterPro" id="IPR000504">
    <property type="entry name" value="RRM_dom"/>
</dbReference>
<gene>
    <name evidence="3" type="ORF">ZEAMMB73_Zm00001d014812</name>
</gene>
<name>A0A1D6GWH4_MAIZE</name>
<reference evidence="3" key="1">
    <citation type="submission" date="2015-12" db="EMBL/GenBank/DDBJ databases">
        <title>Update maize B73 reference genome by single molecule sequencing technologies.</title>
        <authorList>
            <consortium name="Maize Genome Sequencing Project"/>
            <person name="Ware D."/>
        </authorList>
    </citation>
    <scope>NUCLEOTIDE SEQUENCE</scope>
    <source>
        <tissue evidence="3">Seedling</tissue>
    </source>
</reference>
<dbReference type="InterPro" id="IPR035979">
    <property type="entry name" value="RBD_domain_sf"/>
</dbReference>
<dbReference type="PANTHER" id="PTHR48034">
    <property type="entry name" value="TRANSFORMER-2 SEX-DETERMINING PROTEIN-RELATED"/>
    <property type="match status" value="1"/>
</dbReference>
<dbReference type="Pfam" id="PF00076">
    <property type="entry name" value="RRM_1"/>
    <property type="match status" value="1"/>
</dbReference>